<proteinExistence type="predicted"/>
<organism evidence="3 4">
    <name type="scientific">Novosphingobium malaysiense</name>
    <dbReference type="NCBI Taxonomy" id="1348853"/>
    <lineage>
        <taxon>Bacteria</taxon>
        <taxon>Pseudomonadati</taxon>
        <taxon>Pseudomonadota</taxon>
        <taxon>Alphaproteobacteria</taxon>
        <taxon>Sphingomonadales</taxon>
        <taxon>Sphingomonadaceae</taxon>
        <taxon>Novosphingobium</taxon>
    </lineage>
</organism>
<dbReference type="Proteomes" id="UP000031057">
    <property type="component" value="Unassembled WGS sequence"/>
</dbReference>
<comment type="caution">
    <text evidence="3">The sequence shown here is derived from an EMBL/GenBank/DDBJ whole genome shotgun (WGS) entry which is preliminary data.</text>
</comment>
<evidence type="ECO:0000313" key="4">
    <source>
        <dbReference type="Proteomes" id="UP000031057"/>
    </source>
</evidence>
<keyword evidence="1" id="KW-0472">Membrane</keyword>
<keyword evidence="2" id="KW-0732">Signal</keyword>
<feature type="transmembrane region" description="Helical" evidence="1">
    <location>
        <begin position="106"/>
        <end position="125"/>
    </location>
</feature>
<evidence type="ECO:0008006" key="5">
    <source>
        <dbReference type="Google" id="ProtNLM"/>
    </source>
</evidence>
<evidence type="ECO:0000256" key="1">
    <source>
        <dbReference type="SAM" id="Phobius"/>
    </source>
</evidence>
<evidence type="ECO:0000256" key="2">
    <source>
        <dbReference type="SAM" id="SignalP"/>
    </source>
</evidence>
<feature type="signal peptide" evidence="2">
    <location>
        <begin position="1"/>
        <end position="18"/>
    </location>
</feature>
<keyword evidence="4" id="KW-1185">Reference proteome</keyword>
<protein>
    <recommendedName>
        <fullName evidence="5">Two component regulator three Y domain-containing protein</fullName>
    </recommendedName>
</protein>
<gene>
    <name evidence="3" type="ORF">LK12_09400</name>
</gene>
<dbReference type="STRING" id="1348853.LK12_09400"/>
<name>A0A0B1ZLD7_9SPHN</name>
<dbReference type="AlphaFoldDB" id="A0A0B1ZLD7"/>
<evidence type="ECO:0000313" key="3">
    <source>
        <dbReference type="EMBL" id="KHK91925.1"/>
    </source>
</evidence>
<reference evidence="3 4" key="1">
    <citation type="submission" date="2014-10" db="EMBL/GenBank/DDBJ databases">
        <title>Genome sequence of Novosphingobium malaysiense MUSC 273(T).</title>
        <authorList>
            <person name="Lee L.-H."/>
        </authorList>
    </citation>
    <scope>NUCLEOTIDE SEQUENCE [LARGE SCALE GENOMIC DNA]</scope>
    <source>
        <strain evidence="3 4">MUSC 273</strain>
    </source>
</reference>
<dbReference type="EMBL" id="JTDI01000003">
    <property type="protein sequence ID" value="KHK91925.1"/>
    <property type="molecule type" value="Genomic_DNA"/>
</dbReference>
<feature type="chain" id="PRO_5002084766" description="Two component regulator three Y domain-containing protein" evidence="2">
    <location>
        <begin position="19"/>
        <end position="131"/>
    </location>
</feature>
<keyword evidence="1" id="KW-1133">Transmembrane helix</keyword>
<sequence>MFAALFAAIFALAVPAHAAAHFEGPSELTSDAGHAMLEWQSDSPVSLEISTSPDFSKTKQLYAGSAHRYFLSGLANGDYYLRLKTLEGQTSTPLLVSVVHQSLNRALFLVAIGALVTLAVVITILRGARDE</sequence>
<keyword evidence="1" id="KW-0812">Transmembrane</keyword>
<accession>A0A0B1ZLD7</accession>